<keyword evidence="2" id="KW-1185">Reference proteome</keyword>
<dbReference type="Proteomes" id="UP000790709">
    <property type="component" value="Unassembled WGS sequence"/>
</dbReference>
<gene>
    <name evidence="1" type="ORF">BV22DRAFT_604743</name>
</gene>
<evidence type="ECO:0000313" key="1">
    <source>
        <dbReference type="EMBL" id="KAH7923139.1"/>
    </source>
</evidence>
<proteinExistence type="predicted"/>
<reference evidence="1" key="1">
    <citation type="journal article" date="2021" name="New Phytol.">
        <title>Evolutionary innovations through gain and loss of genes in the ectomycorrhizal Boletales.</title>
        <authorList>
            <person name="Wu G."/>
            <person name="Miyauchi S."/>
            <person name="Morin E."/>
            <person name="Kuo A."/>
            <person name="Drula E."/>
            <person name="Varga T."/>
            <person name="Kohler A."/>
            <person name="Feng B."/>
            <person name="Cao Y."/>
            <person name="Lipzen A."/>
            <person name="Daum C."/>
            <person name="Hundley H."/>
            <person name="Pangilinan J."/>
            <person name="Johnson J."/>
            <person name="Barry K."/>
            <person name="LaButti K."/>
            <person name="Ng V."/>
            <person name="Ahrendt S."/>
            <person name="Min B."/>
            <person name="Choi I.G."/>
            <person name="Park H."/>
            <person name="Plett J.M."/>
            <person name="Magnuson J."/>
            <person name="Spatafora J.W."/>
            <person name="Nagy L.G."/>
            <person name="Henrissat B."/>
            <person name="Grigoriev I.V."/>
            <person name="Yang Z.L."/>
            <person name="Xu J."/>
            <person name="Martin F.M."/>
        </authorList>
    </citation>
    <scope>NUCLEOTIDE SEQUENCE</scope>
    <source>
        <strain evidence="1">KUC20120723A-06</strain>
    </source>
</reference>
<name>A0ACB8BCC7_9AGAM</name>
<evidence type="ECO:0000313" key="2">
    <source>
        <dbReference type="Proteomes" id="UP000790709"/>
    </source>
</evidence>
<protein>
    <submittedName>
        <fullName evidence="1">Uncharacterized protein</fullName>
    </submittedName>
</protein>
<comment type="caution">
    <text evidence="1">The sequence shown here is derived from an EMBL/GenBank/DDBJ whole genome shotgun (WGS) entry which is preliminary data.</text>
</comment>
<dbReference type="EMBL" id="MU266461">
    <property type="protein sequence ID" value="KAH7923139.1"/>
    <property type="molecule type" value="Genomic_DNA"/>
</dbReference>
<accession>A0ACB8BCC7</accession>
<sequence>MSLVEIAVELLGFNAPLSVHVLSSSTIADVSVAISEATSGPVRGNPRDLFLVNRDALSLLRPDDEREVLFGYTPASDGMLGNTSAWIFTQHTHALGGPCTDQNELYRYVRGQILHRAQKIADIWQEADERCIAMHVPNLPAASVPGARYKLTISPVWTNR</sequence>
<organism evidence="1 2">
    <name type="scientific">Leucogyrophana mollusca</name>
    <dbReference type="NCBI Taxonomy" id="85980"/>
    <lineage>
        <taxon>Eukaryota</taxon>
        <taxon>Fungi</taxon>
        <taxon>Dikarya</taxon>
        <taxon>Basidiomycota</taxon>
        <taxon>Agaricomycotina</taxon>
        <taxon>Agaricomycetes</taxon>
        <taxon>Agaricomycetidae</taxon>
        <taxon>Boletales</taxon>
        <taxon>Boletales incertae sedis</taxon>
        <taxon>Leucogyrophana</taxon>
    </lineage>
</organism>